<dbReference type="InterPro" id="IPR056744">
    <property type="entry name" value="TRM5/TYW2-like_N"/>
</dbReference>
<dbReference type="Gene3D" id="3.30.300.110">
    <property type="entry name" value="Met-10+ protein-like domains"/>
    <property type="match status" value="1"/>
</dbReference>
<feature type="binding site" evidence="10">
    <location>
        <position position="280"/>
    </location>
    <ligand>
        <name>S-adenosyl-L-methionine</name>
        <dbReference type="ChEBI" id="CHEBI:59789"/>
    </ligand>
</feature>
<comment type="similarity">
    <text evidence="1">Belongs to the class I-like SAM-binding methyltransferase superfamily. TRM5/TYW2 family.</text>
</comment>
<evidence type="ECO:0000256" key="9">
    <source>
        <dbReference type="ARBA" id="ARBA00047783"/>
    </source>
</evidence>
<keyword evidence="5 10" id="KW-0949">S-adenosyl-L-methionine</keyword>
<evidence type="ECO:0000256" key="10">
    <source>
        <dbReference type="HAMAP-Rule" id="MF_03152"/>
    </source>
</evidence>
<dbReference type="SUPFAM" id="SSF53335">
    <property type="entry name" value="S-adenosyl-L-methionine-dependent methyltransferases"/>
    <property type="match status" value="1"/>
</dbReference>
<dbReference type="GO" id="GO:0052906">
    <property type="term" value="F:tRNA (guanine(37)-N1)-methyltransferase activity"/>
    <property type="evidence" value="ECO:0007669"/>
    <property type="project" value="UniProtKB-UniRule"/>
</dbReference>
<evidence type="ECO:0000259" key="11">
    <source>
        <dbReference type="PROSITE" id="PS51684"/>
    </source>
</evidence>
<keyword evidence="2 10" id="KW-0963">Cytoplasm</keyword>
<evidence type="ECO:0000256" key="1">
    <source>
        <dbReference type="ARBA" id="ARBA00009775"/>
    </source>
</evidence>
<evidence type="ECO:0000256" key="5">
    <source>
        <dbReference type="ARBA" id="ARBA00022691"/>
    </source>
</evidence>
<dbReference type="EC" id="2.1.1.228" evidence="10"/>
<keyword evidence="4 10" id="KW-0808">Transferase</keyword>
<evidence type="ECO:0000256" key="2">
    <source>
        <dbReference type="ARBA" id="ARBA00022490"/>
    </source>
</evidence>
<comment type="similarity">
    <text evidence="10">Belongs to the TRM5 / TYW2 family.</text>
</comment>
<dbReference type="GO" id="GO:0005759">
    <property type="term" value="C:mitochondrial matrix"/>
    <property type="evidence" value="ECO:0007669"/>
    <property type="project" value="UniProtKB-SubCell"/>
</dbReference>
<dbReference type="GO" id="GO:0005634">
    <property type="term" value="C:nucleus"/>
    <property type="evidence" value="ECO:0007669"/>
    <property type="project" value="UniProtKB-SubCell"/>
</dbReference>
<gene>
    <name evidence="10" type="primary">TRM5</name>
    <name evidence="12" type="ORF">CC78DRAFT_611534</name>
</gene>
<dbReference type="Pfam" id="PF02475">
    <property type="entry name" value="TRM5-TYW2_MTfase"/>
    <property type="match status" value="1"/>
</dbReference>
<evidence type="ECO:0000313" key="12">
    <source>
        <dbReference type="EMBL" id="KAF2270654.1"/>
    </source>
</evidence>
<feature type="domain" description="SAM-dependent methyltransferase TRM5/TYW2-type" evidence="11">
    <location>
        <begin position="189"/>
        <end position="500"/>
    </location>
</feature>
<evidence type="ECO:0000313" key="13">
    <source>
        <dbReference type="Proteomes" id="UP000800093"/>
    </source>
</evidence>
<comment type="caution">
    <text evidence="12">The sequence shown here is derived from an EMBL/GenBank/DDBJ whole genome shotgun (WGS) entry which is preliminary data.</text>
</comment>
<comment type="subcellular location">
    <subcellularLocation>
        <location evidence="10">Mitochondrion matrix</location>
    </subcellularLocation>
    <subcellularLocation>
        <location evidence="10">Nucleus</location>
    </subcellularLocation>
    <subcellularLocation>
        <location evidence="10">Cytoplasm</location>
    </subcellularLocation>
    <text evidence="10">Predominantly in the mitochondria and in the nucleus.</text>
</comment>
<organism evidence="12 13">
    <name type="scientific">Lojkania enalia</name>
    <dbReference type="NCBI Taxonomy" id="147567"/>
    <lineage>
        <taxon>Eukaryota</taxon>
        <taxon>Fungi</taxon>
        <taxon>Dikarya</taxon>
        <taxon>Ascomycota</taxon>
        <taxon>Pezizomycotina</taxon>
        <taxon>Dothideomycetes</taxon>
        <taxon>Pleosporomycetidae</taxon>
        <taxon>Pleosporales</taxon>
        <taxon>Pleosporales incertae sedis</taxon>
        <taxon>Lojkania</taxon>
    </lineage>
</organism>
<dbReference type="AlphaFoldDB" id="A0A9P4TRP7"/>
<comment type="function">
    <text evidence="10">Specifically methylates the N1 position of guanosine-37 in various cytoplasmic and mitochondrial tRNAs. Methylation is not dependent on the nature of the nucleoside 5' of the target nucleoside. This is the first step in the biosynthesis of wybutosine (yW), a modified base adjacent to the anticodon of tRNAs and required for accurate decoding.</text>
</comment>
<dbReference type="HAMAP" id="MF_03152">
    <property type="entry name" value="TRM5"/>
    <property type="match status" value="1"/>
</dbReference>
<reference evidence="13" key="1">
    <citation type="journal article" date="2020" name="Stud. Mycol.">
        <title>101 Dothideomycetes genomes: A test case for predicting lifestyles and emergence of pathogens.</title>
        <authorList>
            <person name="Haridas S."/>
            <person name="Albert R."/>
            <person name="Binder M."/>
            <person name="Bloem J."/>
            <person name="LaButti K."/>
            <person name="Salamov A."/>
            <person name="Andreopoulos B."/>
            <person name="Baker S."/>
            <person name="Barry K."/>
            <person name="Bills G."/>
            <person name="Bluhm B."/>
            <person name="Cannon C."/>
            <person name="Castanera R."/>
            <person name="Culley D."/>
            <person name="Daum C."/>
            <person name="Ezra D."/>
            <person name="Gonzalez J."/>
            <person name="Henrissat B."/>
            <person name="Kuo A."/>
            <person name="Liang C."/>
            <person name="Lipzen A."/>
            <person name="Lutzoni F."/>
            <person name="Magnuson J."/>
            <person name="Mondo S."/>
            <person name="Nolan M."/>
            <person name="Ohm R."/>
            <person name="Pangilinan J."/>
            <person name="Park H.-J."/>
            <person name="Ramirez L."/>
            <person name="Alfaro M."/>
            <person name="Sun H."/>
            <person name="Tritt A."/>
            <person name="Yoshinaga Y."/>
            <person name="Zwiers L.-H."/>
            <person name="Turgeon B."/>
            <person name="Goodwin S."/>
            <person name="Spatafora J."/>
            <person name="Crous P."/>
            <person name="Grigoriev I."/>
        </authorList>
    </citation>
    <scope>NUCLEOTIDE SEQUENCE [LARGE SCALE GENOMIC DNA]</scope>
    <source>
        <strain evidence="13">CBS 304.66</strain>
    </source>
</reference>
<dbReference type="InterPro" id="IPR029063">
    <property type="entry name" value="SAM-dependent_MTases_sf"/>
</dbReference>
<dbReference type="OrthoDB" id="408788at2759"/>
<keyword evidence="6 10" id="KW-0819">tRNA processing</keyword>
<dbReference type="GO" id="GO:0070901">
    <property type="term" value="P:mitochondrial tRNA methylation"/>
    <property type="evidence" value="ECO:0007669"/>
    <property type="project" value="TreeGrafter"/>
</dbReference>
<evidence type="ECO:0000256" key="7">
    <source>
        <dbReference type="ARBA" id="ARBA00023128"/>
    </source>
</evidence>
<comment type="subunit">
    <text evidence="10">Monomer.</text>
</comment>
<feature type="binding site" evidence="10">
    <location>
        <position position="398"/>
    </location>
    <ligand>
        <name>S-adenosyl-L-methionine</name>
        <dbReference type="ChEBI" id="CHEBI:59789"/>
    </ligand>
</feature>
<proteinExistence type="inferred from homology"/>
<dbReference type="Pfam" id="PF25133">
    <property type="entry name" value="TYW2_N_2"/>
    <property type="match status" value="1"/>
</dbReference>
<name>A0A9P4TRP7_9PLEO</name>
<keyword evidence="7 10" id="KW-0496">Mitochondrion</keyword>
<comment type="catalytic activity">
    <reaction evidence="9 10">
        <text>guanosine(37) in tRNA + S-adenosyl-L-methionine = N(1)-methylguanosine(37) in tRNA + S-adenosyl-L-homocysteine + H(+)</text>
        <dbReference type="Rhea" id="RHEA:36899"/>
        <dbReference type="Rhea" id="RHEA-COMP:10145"/>
        <dbReference type="Rhea" id="RHEA-COMP:10147"/>
        <dbReference type="ChEBI" id="CHEBI:15378"/>
        <dbReference type="ChEBI" id="CHEBI:57856"/>
        <dbReference type="ChEBI" id="CHEBI:59789"/>
        <dbReference type="ChEBI" id="CHEBI:73542"/>
        <dbReference type="ChEBI" id="CHEBI:74269"/>
        <dbReference type="EC" id="2.1.1.228"/>
    </reaction>
</comment>
<dbReference type="InterPro" id="IPR025792">
    <property type="entry name" value="tRNA_Gua_MeTrfase_euk"/>
</dbReference>
<dbReference type="PANTHER" id="PTHR23245:SF36">
    <property type="entry name" value="TRNA (GUANINE(37)-N1)-METHYLTRANSFERASE"/>
    <property type="match status" value="1"/>
</dbReference>
<keyword evidence="8 10" id="KW-0539">Nucleus</keyword>
<feature type="binding site" evidence="10">
    <location>
        <begin position="318"/>
        <end position="319"/>
    </location>
    <ligand>
        <name>S-adenosyl-L-methionine</name>
        <dbReference type="ChEBI" id="CHEBI:59789"/>
    </ligand>
</feature>
<keyword evidence="3 10" id="KW-0489">Methyltransferase</keyword>
<dbReference type="Proteomes" id="UP000800093">
    <property type="component" value="Unassembled WGS sequence"/>
</dbReference>
<evidence type="ECO:0000256" key="8">
    <source>
        <dbReference type="ARBA" id="ARBA00023242"/>
    </source>
</evidence>
<protein>
    <recommendedName>
        <fullName evidence="10">tRNA (guanine(37)-N1)-methyltransferase</fullName>
        <ecNumber evidence="10">2.1.1.228</ecNumber>
    </recommendedName>
    <alternativeName>
        <fullName evidence="10">M1G-methyltransferase</fullName>
    </alternativeName>
    <alternativeName>
        <fullName evidence="10">tRNA [GM37] methyltransferase</fullName>
    </alternativeName>
    <alternativeName>
        <fullName evidence="10">tRNA methyltransferase 5</fullName>
    </alternativeName>
</protein>
<evidence type="ECO:0000256" key="6">
    <source>
        <dbReference type="ARBA" id="ARBA00022694"/>
    </source>
</evidence>
<dbReference type="Gene3D" id="3.40.50.150">
    <property type="entry name" value="Vaccinia Virus protein VP39"/>
    <property type="match status" value="1"/>
</dbReference>
<dbReference type="PROSITE" id="PS51684">
    <property type="entry name" value="SAM_MT_TRM5_TYW2"/>
    <property type="match status" value="1"/>
</dbReference>
<dbReference type="GO" id="GO:0002939">
    <property type="term" value="P:tRNA N1-guanine methylation"/>
    <property type="evidence" value="ECO:0007669"/>
    <property type="project" value="TreeGrafter"/>
</dbReference>
<dbReference type="FunFam" id="3.30.300.110:FF:000001">
    <property type="entry name" value="tRNA (guanine(37)-N1)-methyltransferase"/>
    <property type="match status" value="1"/>
</dbReference>
<accession>A0A9P4TRP7</accession>
<dbReference type="InterPro" id="IPR056743">
    <property type="entry name" value="TRM5-TYW2-like_MTfase"/>
</dbReference>
<feature type="binding site" evidence="10">
    <location>
        <begin position="346"/>
        <end position="347"/>
    </location>
    <ligand>
        <name>S-adenosyl-L-methionine</name>
        <dbReference type="ChEBI" id="CHEBI:59789"/>
    </ligand>
</feature>
<evidence type="ECO:0000256" key="3">
    <source>
        <dbReference type="ARBA" id="ARBA00022603"/>
    </source>
</evidence>
<sequence length="507" mass="57311">MARRGAAGIVFGRQKGGAQCAIVVEIASVDQVPARTPEVASPGPQPMTTAGDMFAPPVNRAMKVLDRSFFQKTVPTSAARIFSQRDISRCRNELDKSKDTLGLNRIQPIRPDPNEERAKAGGKCIILRPEVLHNDRNTWSPKLRDLEQAGAVGVIPFQLHLDYNYFTYPEIMNAIIEPSEEHDELPVGFALAGHVAHLNLRDKYLPYKLLIGTVLADKNPMVRTVINKVDDVGAENQYRTFQYEVLYGPDDMDVTLREQDCTFQFNFAKVYWNSRLHTEHERLCGIFKEGEAICDVMAGIGPFAIPAGKKKCFVYANDLNPESFKYLKDAIRINKVGDFVRPFNEDGHQFIRAATADLLQARHRVPVYSKKKVSRKDTNREPLKILEQPWIFSHYVMNLPASAITFLPSFIGLYSNVPGVSSDEVRQLLARTNTPLPMIHAHCFSTKSDDNIAETQEICAEISRQLNYEITLNTPDLQVWDVRDVAPKKRMFCASFRLPEEVAFRKV</sequence>
<dbReference type="PANTHER" id="PTHR23245">
    <property type="entry name" value="TRNA METHYLTRANSFERASE"/>
    <property type="match status" value="1"/>
</dbReference>
<evidence type="ECO:0000256" key="4">
    <source>
        <dbReference type="ARBA" id="ARBA00022679"/>
    </source>
</evidence>
<keyword evidence="13" id="KW-1185">Reference proteome</keyword>
<dbReference type="EMBL" id="ML986579">
    <property type="protein sequence ID" value="KAF2270654.1"/>
    <property type="molecule type" value="Genomic_DNA"/>
</dbReference>
<dbReference type="InterPro" id="IPR030382">
    <property type="entry name" value="MeTrfase_TRM5/TYW2"/>
</dbReference>